<dbReference type="RefSeq" id="WP_064241636.1">
    <property type="nucleotide sequence ID" value="NZ_LPUX01000053.1"/>
</dbReference>
<keyword evidence="2" id="KW-1185">Reference proteome</keyword>
<dbReference type="OrthoDB" id="8410667at2"/>
<organism evidence="1 2">
    <name type="scientific">Sinorhizobium glycinis</name>
    <dbReference type="NCBI Taxonomy" id="1472378"/>
    <lineage>
        <taxon>Bacteria</taxon>
        <taxon>Pseudomonadati</taxon>
        <taxon>Pseudomonadota</taxon>
        <taxon>Alphaproteobacteria</taxon>
        <taxon>Hyphomicrobiales</taxon>
        <taxon>Rhizobiaceae</taxon>
        <taxon>Sinorhizobium/Ensifer group</taxon>
        <taxon>Sinorhizobium</taxon>
    </lineage>
</organism>
<protein>
    <submittedName>
        <fullName evidence="1">Uncharacterized protein</fullName>
    </submittedName>
</protein>
<evidence type="ECO:0000313" key="2">
    <source>
        <dbReference type="Proteomes" id="UP000094025"/>
    </source>
</evidence>
<name>A0A178Y3N2_9HYPH</name>
<dbReference type="STRING" id="1472378.AU381_05595"/>
<reference evidence="1 2" key="1">
    <citation type="journal article" date="2016" name="Int. J. Syst. Evol. Microbiol.">
        <title>Ensifer glycinis sp. nov., an novel rhizobial species associated with Glycine spp.</title>
        <authorList>
            <person name="Yan H."/>
            <person name="Yan J."/>
            <person name="Sui X.H."/>
            <person name="Wang E.T."/>
            <person name="Chen W.X."/>
            <person name="Zhang X.X."/>
            <person name="Chen W.F."/>
        </authorList>
    </citation>
    <scope>NUCLEOTIDE SEQUENCE [LARGE SCALE GENOMIC DNA]</scope>
    <source>
        <strain evidence="1 2">CCBAU 23380</strain>
    </source>
</reference>
<gene>
    <name evidence="1" type="ORF">AU381_05595</name>
</gene>
<proteinExistence type="predicted"/>
<comment type="caution">
    <text evidence="1">The sequence shown here is derived from an EMBL/GenBank/DDBJ whole genome shotgun (WGS) entry which is preliminary data.</text>
</comment>
<dbReference type="Proteomes" id="UP000094025">
    <property type="component" value="Unassembled WGS sequence"/>
</dbReference>
<dbReference type="AlphaFoldDB" id="A0A178Y3N2"/>
<accession>A0A178Y3N2</accession>
<dbReference type="EMBL" id="LPUX01000053">
    <property type="protein sequence ID" value="OAP41345.1"/>
    <property type="molecule type" value="Genomic_DNA"/>
</dbReference>
<sequence length="174" mass="18705">MAKQPTSKSGTSRIRFIMLDAEIPEGDLSQITSAIQNALKPNTTIIQQRLPNQLPAAGLPNGAAEVDADSDGDLIDAEIEAPFEPDSVRAQRASRSRKPTVPKVLDLDLTSGVSLETFANEHSPKNDIERNLVVLDGSKSIVRRKPSRRIMSIPAIGLLGGRPGLTTFRGPFGL</sequence>
<evidence type="ECO:0000313" key="1">
    <source>
        <dbReference type="EMBL" id="OAP41345.1"/>
    </source>
</evidence>